<evidence type="ECO:0000313" key="6">
    <source>
        <dbReference type="Proteomes" id="UP000236569"/>
    </source>
</evidence>
<organism evidence="5 6">
    <name type="scientific">Deinococcus aerius</name>
    <dbReference type="NCBI Taxonomy" id="200253"/>
    <lineage>
        <taxon>Bacteria</taxon>
        <taxon>Thermotogati</taxon>
        <taxon>Deinococcota</taxon>
        <taxon>Deinococci</taxon>
        <taxon>Deinococcales</taxon>
        <taxon>Deinococcaceae</taxon>
        <taxon>Deinococcus</taxon>
    </lineage>
</organism>
<name>A0A2I9D0S1_9DEIO</name>
<dbReference type="RefSeq" id="WP_103131433.1">
    <property type="nucleotide sequence ID" value="NZ_BFAG01000024.1"/>
</dbReference>
<dbReference type="OrthoDB" id="9815825at2"/>
<dbReference type="GO" id="GO:0005737">
    <property type="term" value="C:cytoplasm"/>
    <property type="evidence" value="ECO:0007669"/>
    <property type="project" value="TreeGrafter"/>
</dbReference>
<dbReference type="Gene3D" id="3.30.360.10">
    <property type="entry name" value="Dihydrodipicolinate Reductase, domain 2"/>
    <property type="match status" value="1"/>
</dbReference>
<dbReference type="Gene3D" id="3.40.50.720">
    <property type="entry name" value="NAD(P)-binding Rossmann-like Domain"/>
    <property type="match status" value="1"/>
</dbReference>
<dbReference type="PANTHER" id="PTHR42840:SF3">
    <property type="entry name" value="BINDING ROSSMANN FOLD OXIDOREDUCTASE, PUTATIVE (AFU_ORTHOLOGUE AFUA_2G10240)-RELATED"/>
    <property type="match status" value="1"/>
</dbReference>
<dbReference type="GO" id="GO:0000166">
    <property type="term" value="F:nucleotide binding"/>
    <property type="evidence" value="ECO:0007669"/>
    <property type="project" value="InterPro"/>
</dbReference>
<dbReference type="InterPro" id="IPR055170">
    <property type="entry name" value="GFO_IDH_MocA-like_dom"/>
</dbReference>
<dbReference type="InterPro" id="IPR036291">
    <property type="entry name" value="NAD(P)-bd_dom_sf"/>
</dbReference>
<reference evidence="6" key="1">
    <citation type="submission" date="2018-01" db="EMBL/GenBank/DDBJ databases">
        <title>Draft Genome Sequence of the Radioresistant Bacterium Deinococcus aerius TR0125, Isolated from the Higher Atmosphere above Japan.</title>
        <authorList>
            <person name="Satoh K."/>
            <person name="Arai H."/>
            <person name="Sanzen T."/>
            <person name="Kawaguchi Y."/>
            <person name="Hayashi H."/>
            <person name="Yokobori S."/>
            <person name="Yamagishi A."/>
            <person name="Oono Y."/>
            <person name="Narumi I."/>
        </authorList>
    </citation>
    <scope>NUCLEOTIDE SEQUENCE [LARGE SCALE GENOMIC DNA]</scope>
    <source>
        <strain evidence="6">TR0125</strain>
    </source>
</reference>
<keyword evidence="6" id="KW-1185">Reference proteome</keyword>
<evidence type="ECO:0000313" key="5">
    <source>
        <dbReference type="EMBL" id="GBF08154.1"/>
    </source>
</evidence>
<dbReference type="Proteomes" id="UP000236569">
    <property type="component" value="Unassembled WGS sequence"/>
</dbReference>
<dbReference type="SUPFAM" id="SSF55347">
    <property type="entry name" value="Glyceraldehyde-3-phosphate dehydrogenase-like, C-terminal domain"/>
    <property type="match status" value="1"/>
</dbReference>
<dbReference type="PANTHER" id="PTHR42840">
    <property type="entry name" value="NAD(P)-BINDING ROSSMANN-FOLD SUPERFAMILY PROTEIN-RELATED"/>
    <property type="match status" value="1"/>
</dbReference>
<dbReference type="Pfam" id="PF01408">
    <property type="entry name" value="GFO_IDH_MocA"/>
    <property type="match status" value="1"/>
</dbReference>
<comment type="caution">
    <text evidence="5">The sequence shown here is derived from an EMBL/GenBank/DDBJ whole genome shotgun (WGS) entry which is preliminary data.</text>
</comment>
<dbReference type="AlphaFoldDB" id="A0A2I9D0S1"/>
<dbReference type="EMBL" id="BFAG01000024">
    <property type="protein sequence ID" value="GBF08154.1"/>
    <property type="molecule type" value="Genomic_DNA"/>
</dbReference>
<dbReference type="GO" id="GO:0006740">
    <property type="term" value="P:NADPH regeneration"/>
    <property type="evidence" value="ECO:0007669"/>
    <property type="project" value="TreeGrafter"/>
</dbReference>
<protein>
    <submittedName>
        <fullName evidence="5">Dehydrogenase</fullName>
    </submittedName>
</protein>
<feature type="domain" description="GFO/IDH/MocA-like oxidoreductase" evidence="4">
    <location>
        <begin position="135"/>
        <end position="249"/>
    </location>
</feature>
<feature type="domain" description="Gfo/Idh/MocA-like oxidoreductase N-terminal" evidence="3">
    <location>
        <begin position="6"/>
        <end position="122"/>
    </location>
</feature>
<keyword evidence="2" id="KW-0560">Oxidoreductase</keyword>
<gene>
    <name evidence="5" type="ORF">DAERI_240005</name>
</gene>
<evidence type="ECO:0000256" key="2">
    <source>
        <dbReference type="ARBA" id="ARBA00023002"/>
    </source>
</evidence>
<accession>A0A2I9D0S1</accession>
<evidence type="ECO:0000259" key="4">
    <source>
        <dbReference type="Pfam" id="PF22725"/>
    </source>
</evidence>
<dbReference type="SUPFAM" id="SSF51735">
    <property type="entry name" value="NAD(P)-binding Rossmann-fold domains"/>
    <property type="match status" value="1"/>
</dbReference>
<sequence>MTRNIAVGVIGTGEMGTRHAHNLHRLVPGASVAGTYDVDRDRAARVAAECGGATPFGDPHELIRDPSVDAVLIASTDSTHAAFVQACLDAGKPVMCEKPLAQTAGDALRLVQAEQALGRRLIAVGLMRRFDPQHLAVRRVVKAGGIGKGLMFKGTHRNARVPTHLPGQVLITNSAVHDIDSARWLLGEEITEVFVRGMRTRPHFSRETVDMMLLQFRLTNGGLCTIEVTAAAGYGYEVSAEVVGEAGTVITAQPADAVIRLRGQIAAHVDQIWLDRFRQAYVDELVGWTESVRAGTPFGGASAWDGYISQVVTDACIEALNTGLPVAVPTPGMPDLYRQDTLREGVRAD</sequence>
<evidence type="ECO:0000256" key="1">
    <source>
        <dbReference type="ARBA" id="ARBA00010928"/>
    </source>
</evidence>
<dbReference type="GO" id="GO:0016491">
    <property type="term" value="F:oxidoreductase activity"/>
    <property type="evidence" value="ECO:0007669"/>
    <property type="project" value="UniProtKB-KW"/>
</dbReference>
<proteinExistence type="inferred from homology"/>
<comment type="similarity">
    <text evidence="1">Belongs to the Gfo/Idh/MocA family.</text>
</comment>
<dbReference type="Pfam" id="PF22725">
    <property type="entry name" value="GFO_IDH_MocA_C3"/>
    <property type="match status" value="1"/>
</dbReference>
<dbReference type="InterPro" id="IPR000683">
    <property type="entry name" value="Gfo/Idh/MocA-like_OxRdtase_N"/>
</dbReference>
<evidence type="ECO:0000259" key="3">
    <source>
        <dbReference type="Pfam" id="PF01408"/>
    </source>
</evidence>